<evidence type="ECO:0000259" key="17">
    <source>
        <dbReference type="SMART" id="SM00859"/>
    </source>
</evidence>
<evidence type="ECO:0000256" key="14">
    <source>
        <dbReference type="ARBA" id="ARBA00047891"/>
    </source>
</evidence>
<feature type="binding site" evidence="15">
    <location>
        <begin position="43"/>
        <end position="44"/>
    </location>
    <ligand>
        <name>NADP(+)</name>
        <dbReference type="ChEBI" id="CHEBI:58349"/>
    </ligand>
</feature>
<keyword evidence="10 15" id="KW-0220">Diaminopimelate biosynthesis</keyword>
<dbReference type="Proteomes" id="UP000515873">
    <property type="component" value="Chromosome"/>
</dbReference>
<dbReference type="GO" id="GO:0046983">
    <property type="term" value="F:protein dimerization activity"/>
    <property type="evidence" value="ECO:0007669"/>
    <property type="project" value="InterPro"/>
</dbReference>
<evidence type="ECO:0000256" key="8">
    <source>
        <dbReference type="ARBA" id="ARBA00022697"/>
    </source>
</evidence>
<accession>A0A7G8Q561</accession>
<feature type="binding site" evidence="15">
    <location>
        <position position="240"/>
    </location>
    <ligand>
        <name>substrate</name>
    </ligand>
</feature>
<keyword evidence="8 15" id="KW-0791">Threonine biosynthesis</keyword>
<feature type="domain" description="Semialdehyde dehydrogenase NAD-binding" evidence="17">
    <location>
        <begin position="8"/>
        <end position="123"/>
    </location>
</feature>
<dbReference type="InterPro" id="IPR000534">
    <property type="entry name" value="Semialdehyde_DH_NAD-bd"/>
</dbReference>
<dbReference type="NCBIfam" id="NF005957">
    <property type="entry name" value="PRK08040.1"/>
    <property type="match status" value="1"/>
</dbReference>
<evidence type="ECO:0000256" key="5">
    <source>
        <dbReference type="ARBA" id="ARBA00011738"/>
    </source>
</evidence>
<dbReference type="SMART" id="SM00859">
    <property type="entry name" value="Semialdhyde_dh"/>
    <property type="match status" value="1"/>
</dbReference>
<evidence type="ECO:0000256" key="7">
    <source>
        <dbReference type="ARBA" id="ARBA00022605"/>
    </source>
</evidence>
<dbReference type="NCBIfam" id="NF004224">
    <property type="entry name" value="PRK05671.1"/>
    <property type="match status" value="1"/>
</dbReference>
<dbReference type="KEGG" id="dtl:H8F01_01710"/>
<dbReference type="Pfam" id="PF01118">
    <property type="entry name" value="Semialdhyde_dh"/>
    <property type="match status" value="1"/>
</dbReference>
<evidence type="ECO:0000256" key="15">
    <source>
        <dbReference type="HAMAP-Rule" id="MF_02121"/>
    </source>
</evidence>
<dbReference type="EMBL" id="CP060412">
    <property type="protein sequence ID" value="QNK01919.1"/>
    <property type="molecule type" value="Genomic_DNA"/>
</dbReference>
<feature type="binding site" evidence="15">
    <location>
        <begin position="15"/>
        <end position="18"/>
    </location>
    <ligand>
        <name>NADP(+)</name>
        <dbReference type="ChEBI" id="CHEBI:58349"/>
    </ligand>
</feature>
<dbReference type="GO" id="GO:0009097">
    <property type="term" value="P:isoleucine biosynthetic process"/>
    <property type="evidence" value="ECO:0007669"/>
    <property type="project" value="UniProtKB-UniRule"/>
</dbReference>
<dbReference type="InterPro" id="IPR012080">
    <property type="entry name" value="Asp_semialdehyde_DH"/>
</dbReference>
<dbReference type="PANTHER" id="PTHR46278">
    <property type="entry name" value="DEHYDROGENASE, PUTATIVE-RELATED"/>
    <property type="match status" value="1"/>
</dbReference>
<dbReference type="NCBIfam" id="NF011456">
    <property type="entry name" value="PRK14874.1"/>
    <property type="match status" value="1"/>
</dbReference>
<comment type="similarity">
    <text evidence="4 15">Belongs to the aspartate-semialdehyde dehydrogenase family.</text>
</comment>
<keyword evidence="12 15" id="KW-0457">Lysine biosynthesis</keyword>
<dbReference type="Pfam" id="PF02774">
    <property type="entry name" value="Semialdhyde_dhC"/>
    <property type="match status" value="1"/>
</dbReference>
<comment type="subunit">
    <text evidence="5 15">Homodimer.</text>
</comment>
<dbReference type="GO" id="GO:0051287">
    <property type="term" value="F:NAD binding"/>
    <property type="evidence" value="ECO:0007669"/>
    <property type="project" value="InterPro"/>
</dbReference>
<feature type="binding site" evidence="15">
    <location>
        <position position="321"/>
    </location>
    <ligand>
        <name>NADP(+)</name>
        <dbReference type="ChEBI" id="CHEBI:58349"/>
    </ligand>
</feature>
<evidence type="ECO:0000256" key="9">
    <source>
        <dbReference type="ARBA" id="ARBA00022857"/>
    </source>
</evidence>
<dbReference type="UniPathway" id="UPA00051">
    <property type="reaction ID" value="UER00464"/>
</dbReference>
<name>A0A7G8Q561_9GAMM</name>
<dbReference type="RefSeq" id="WP_187057377.1">
    <property type="nucleotide sequence ID" value="NZ_CP060412.1"/>
</dbReference>
<keyword evidence="11 15" id="KW-0560">Oxidoreductase</keyword>
<dbReference type="GO" id="GO:0004073">
    <property type="term" value="F:aspartate-semialdehyde dehydrogenase activity"/>
    <property type="evidence" value="ECO:0007669"/>
    <property type="project" value="UniProtKB-UniRule"/>
</dbReference>
<dbReference type="GO" id="GO:0019877">
    <property type="term" value="P:diaminopimelate biosynthetic process"/>
    <property type="evidence" value="ECO:0007669"/>
    <property type="project" value="UniProtKB-UniRule"/>
</dbReference>
<dbReference type="AlphaFoldDB" id="A0A7G8Q561"/>
<dbReference type="PIRSF" id="PIRSF000148">
    <property type="entry name" value="ASA_dh"/>
    <property type="match status" value="1"/>
</dbReference>
<evidence type="ECO:0000256" key="13">
    <source>
        <dbReference type="ARBA" id="ARBA00023167"/>
    </source>
</evidence>
<keyword evidence="13 15" id="KW-0486">Methionine biosynthesis</keyword>
<dbReference type="Gene3D" id="3.30.360.10">
    <property type="entry name" value="Dihydrodipicolinate Reductase, domain 2"/>
    <property type="match status" value="1"/>
</dbReference>
<feature type="binding site" evidence="15">
    <location>
        <position position="103"/>
    </location>
    <ligand>
        <name>phosphate</name>
        <dbReference type="ChEBI" id="CHEBI:43474"/>
    </ligand>
</feature>
<keyword evidence="19" id="KW-1185">Reference proteome</keyword>
<feature type="active site" description="Acyl-thioester intermediate" evidence="15 16">
    <location>
        <position position="134"/>
    </location>
</feature>
<dbReference type="HAMAP" id="MF_02121">
    <property type="entry name" value="ASADH"/>
    <property type="match status" value="1"/>
</dbReference>
<organism evidence="18 19">
    <name type="scientific">Dyella telluris</name>
    <dbReference type="NCBI Taxonomy" id="2763498"/>
    <lineage>
        <taxon>Bacteria</taxon>
        <taxon>Pseudomonadati</taxon>
        <taxon>Pseudomonadota</taxon>
        <taxon>Gammaproteobacteria</taxon>
        <taxon>Lysobacterales</taxon>
        <taxon>Rhodanobacteraceae</taxon>
        <taxon>Dyella</taxon>
    </lineage>
</organism>
<dbReference type="Gene3D" id="3.40.50.720">
    <property type="entry name" value="NAD(P)-binding Rossmann-like Domain"/>
    <property type="match status" value="1"/>
</dbReference>
<feature type="binding site" evidence="15">
    <location>
        <begin position="164"/>
        <end position="165"/>
    </location>
    <ligand>
        <name>NADP(+)</name>
        <dbReference type="ChEBI" id="CHEBI:58349"/>
    </ligand>
</feature>
<comment type="catalytic activity">
    <reaction evidence="14 15">
        <text>L-aspartate 4-semialdehyde + phosphate + NADP(+) = 4-phospho-L-aspartate + NADPH + H(+)</text>
        <dbReference type="Rhea" id="RHEA:24284"/>
        <dbReference type="ChEBI" id="CHEBI:15378"/>
        <dbReference type="ChEBI" id="CHEBI:43474"/>
        <dbReference type="ChEBI" id="CHEBI:57535"/>
        <dbReference type="ChEBI" id="CHEBI:57783"/>
        <dbReference type="ChEBI" id="CHEBI:58349"/>
        <dbReference type="ChEBI" id="CHEBI:537519"/>
        <dbReference type="EC" id="1.2.1.11"/>
    </reaction>
</comment>
<evidence type="ECO:0000256" key="16">
    <source>
        <dbReference type="PIRSR" id="PIRSR000148-1"/>
    </source>
</evidence>
<evidence type="ECO:0000256" key="10">
    <source>
        <dbReference type="ARBA" id="ARBA00022915"/>
    </source>
</evidence>
<dbReference type="CDD" id="cd18131">
    <property type="entry name" value="ASADH_C_bac_euk_like"/>
    <property type="match status" value="1"/>
</dbReference>
<comment type="caution">
    <text evidence="15">Lacks conserved residue(s) required for the propagation of feature annotation.</text>
</comment>
<evidence type="ECO:0000256" key="1">
    <source>
        <dbReference type="ARBA" id="ARBA00005021"/>
    </source>
</evidence>
<feature type="active site" description="Proton acceptor" evidence="15 16">
    <location>
        <position position="247"/>
    </location>
</feature>
<keyword evidence="7 15" id="KW-0028">Amino-acid biosynthesis</keyword>
<evidence type="ECO:0000256" key="2">
    <source>
        <dbReference type="ARBA" id="ARBA00005076"/>
    </source>
</evidence>
<proteinExistence type="inferred from homology"/>
<comment type="pathway">
    <text evidence="2 15">Amino-acid biosynthesis; L-lysine biosynthesis via DAP pathway; (S)-tetrahydrodipicolinate from L-aspartate: step 2/4.</text>
</comment>
<dbReference type="GO" id="GO:0009089">
    <property type="term" value="P:lysine biosynthetic process via diaminopimelate"/>
    <property type="evidence" value="ECO:0007669"/>
    <property type="project" value="UniProtKB-UniRule"/>
</dbReference>
<evidence type="ECO:0000256" key="6">
    <source>
        <dbReference type="ARBA" id="ARBA00013120"/>
    </source>
</evidence>
<evidence type="ECO:0000313" key="19">
    <source>
        <dbReference type="Proteomes" id="UP000515873"/>
    </source>
</evidence>
<dbReference type="InterPro" id="IPR005986">
    <property type="entry name" value="Asp_semialdehyde_DH_beta"/>
</dbReference>
<reference evidence="18 19" key="1">
    <citation type="submission" date="2020-08" db="EMBL/GenBank/DDBJ databases">
        <title>Dyella sp. G9 isolated from forest soil.</title>
        <authorList>
            <person name="Fu J."/>
            <person name="Qiu L."/>
        </authorList>
    </citation>
    <scope>NUCLEOTIDE SEQUENCE [LARGE SCALE GENOMIC DNA]</scope>
    <source>
        <strain evidence="18 19">G9</strain>
    </source>
</reference>
<dbReference type="InterPro" id="IPR036291">
    <property type="entry name" value="NAD(P)-bd_dom_sf"/>
</dbReference>
<protein>
    <recommendedName>
        <fullName evidence="6 15">Aspartate-semialdehyde dehydrogenase</fullName>
        <shortName evidence="15">ASA dehydrogenase</shortName>
        <shortName evidence="15">ASADH</shortName>
        <ecNumber evidence="6 15">1.2.1.11</ecNumber>
    </recommendedName>
    <alternativeName>
        <fullName evidence="15">Aspartate-beta-semialdehyde dehydrogenase</fullName>
    </alternativeName>
</protein>
<evidence type="ECO:0000313" key="18">
    <source>
        <dbReference type="EMBL" id="QNK01919.1"/>
    </source>
</evidence>
<comment type="function">
    <text evidence="15">Catalyzes the NADPH-dependent formation of L-aspartate-semialdehyde (L-ASA) by the reductive dephosphorylation of L-aspartyl-4-phosphate.</text>
</comment>
<dbReference type="GO" id="GO:0071266">
    <property type="term" value="P:'de novo' L-methionine biosynthetic process"/>
    <property type="evidence" value="ECO:0007669"/>
    <property type="project" value="UniProtKB-UniRule"/>
</dbReference>
<comment type="pathway">
    <text evidence="3 15">Amino-acid biosynthesis; L-threonine biosynthesis; L-threonine from L-aspartate: step 2/5.</text>
</comment>
<evidence type="ECO:0000256" key="3">
    <source>
        <dbReference type="ARBA" id="ARBA00005097"/>
    </source>
</evidence>
<dbReference type="PANTHER" id="PTHR46278:SF2">
    <property type="entry name" value="ASPARTATE-SEMIALDEHYDE DEHYDROGENASE"/>
    <property type="match status" value="1"/>
</dbReference>
<dbReference type="SUPFAM" id="SSF51735">
    <property type="entry name" value="NAD(P)-binding Rossmann-fold domains"/>
    <property type="match status" value="1"/>
</dbReference>
<dbReference type="SUPFAM" id="SSF55347">
    <property type="entry name" value="Glyceraldehyde-3-phosphate dehydrogenase-like, C-terminal domain"/>
    <property type="match status" value="1"/>
</dbReference>
<evidence type="ECO:0000256" key="12">
    <source>
        <dbReference type="ARBA" id="ARBA00023154"/>
    </source>
</evidence>
<dbReference type="CDD" id="cd02316">
    <property type="entry name" value="VcASADH2_like_N"/>
    <property type="match status" value="1"/>
</dbReference>
<dbReference type="GO" id="GO:0050661">
    <property type="term" value="F:NADP binding"/>
    <property type="evidence" value="ECO:0007669"/>
    <property type="project" value="UniProtKB-UniRule"/>
</dbReference>
<dbReference type="NCBIfam" id="TIGR01296">
    <property type="entry name" value="asd_B"/>
    <property type="match status" value="1"/>
</dbReference>
<comment type="pathway">
    <text evidence="1 15">Amino-acid biosynthesis; L-methionine biosynthesis via de novo pathway; L-homoserine from L-aspartate: step 2/3.</text>
</comment>
<dbReference type="UniPathway" id="UPA00050">
    <property type="reaction ID" value="UER00463"/>
</dbReference>
<feature type="binding site" evidence="15">
    <location>
        <position position="161"/>
    </location>
    <ligand>
        <name>substrate</name>
    </ligand>
</feature>
<sequence length="342" mass="37104">MSKKSSYKVAMVGATGAVGETLLAILAEREFPVSELVPLASERSAGEKITFGGKQVTVKNLADYDFNGVDIAFFSAGGSVSREHAPRAAAAGAVVIDNTSEYRYQDDIPLVVSEVNPHAIAHYTTRGIIANPNCSTMQMLVALAPIQRAVGIERINVATYQSVSGAGRSGMEELVKQTSAMLSFQDAEPKKFSKQIAFNVIPHIDDFQPNGYTKEEMKMVWETRKIFEDPTIQVNPTAVRVPVLYGHSEAVHIETRDKITAAQARALLETAEGVVVVDEQKAGGYPTPVTDAAGKDPVFVGRIREDISHERGLDMWIVSDNIRKGAALNAVQIAELLIKDYL</sequence>
<dbReference type="UniPathway" id="UPA00034">
    <property type="reaction ID" value="UER00016"/>
</dbReference>
<gene>
    <name evidence="15" type="primary">asd</name>
    <name evidence="18" type="ORF">H8F01_01710</name>
</gene>
<keyword evidence="9 15" id="KW-0521">NADP</keyword>
<evidence type="ECO:0000256" key="11">
    <source>
        <dbReference type="ARBA" id="ARBA00023002"/>
    </source>
</evidence>
<dbReference type="InterPro" id="IPR012280">
    <property type="entry name" value="Semialdhyde_DH_dimer_dom"/>
</dbReference>
<dbReference type="GO" id="GO:0009088">
    <property type="term" value="P:threonine biosynthetic process"/>
    <property type="evidence" value="ECO:0007669"/>
    <property type="project" value="UniProtKB-UniRule"/>
</dbReference>
<dbReference type="EC" id="1.2.1.11" evidence="6 15"/>
<evidence type="ECO:0000256" key="4">
    <source>
        <dbReference type="ARBA" id="ARBA00010584"/>
    </source>
</evidence>